<dbReference type="Proteomes" id="UP001367508">
    <property type="component" value="Unassembled WGS sequence"/>
</dbReference>
<evidence type="ECO:0000313" key="2">
    <source>
        <dbReference type="EMBL" id="KAK7349824.1"/>
    </source>
</evidence>
<organism evidence="2 3">
    <name type="scientific">Canavalia gladiata</name>
    <name type="common">Sword bean</name>
    <name type="synonym">Dolichos gladiatus</name>
    <dbReference type="NCBI Taxonomy" id="3824"/>
    <lineage>
        <taxon>Eukaryota</taxon>
        <taxon>Viridiplantae</taxon>
        <taxon>Streptophyta</taxon>
        <taxon>Embryophyta</taxon>
        <taxon>Tracheophyta</taxon>
        <taxon>Spermatophyta</taxon>
        <taxon>Magnoliopsida</taxon>
        <taxon>eudicotyledons</taxon>
        <taxon>Gunneridae</taxon>
        <taxon>Pentapetalae</taxon>
        <taxon>rosids</taxon>
        <taxon>fabids</taxon>
        <taxon>Fabales</taxon>
        <taxon>Fabaceae</taxon>
        <taxon>Papilionoideae</taxon>
        <taxon>50 kb inversion clade</taxon>
        <taxon>NPAAA clade</taxon>
        <taxon>indigoferoid/millettioid clade</taxon>
        <taxon>Phaseoleae</taxon>
        <taxon>Canavalia</taxon>
    </lineage>
</organism>
<evidence type="ECO:0000313" key="3">
    <source>
        <dbReference type="Proteomes" id="UP001367508"/>
    </source>
</evidence>
<protein>
    <submittedName>
        <fullName evidence="2">Uncharacterized protein</fullName>
    </submittedName>
</protein>
<keyword evidence="3" id="KW-1185">Reference proteome</keyword>
<accession>A0AAN9MBJ1</accession>
<evidence type="ECO:0000256" key="1">
    <source>
        <dbReference type="SAM" id="MobiDB-lite"/>
    </source>
</evidence>
<feature type="region of interest" description="Disordered" evidence="1">
    <location>
        <begin position="76"/>
        <end position="99"/>
    </location>
</feature>
<dbReference type="AlphaFoldDB" id="A0AAN9MBJ1"/>
<dbReference type="EMBL" id="JAYMYQ010000002">
    <property type="protein sequence ID" value="KAK7349824.1"/>
    <property type="molecule type" value="Genomic_DNA"/>
</dbReference>
<reference evidence="2 3" key="1">
    <citation type="submission" date="2024-01" db="EMBL/GenBank/DDBJ databases">
        <title>The genomes of 5 underutilized Papilionoideae crops provide insights into root nodulation and disease resistanc.</title>
        <authorList>
            <person name="Jiang F."/>
        </authorList>
    </citation>
    <scope>NUCLEOTIDE SEQUENCE [LARGE SCALE GENOMIC DNA]</scope>
    <source>
        <strain evidence="2">LVBAO_FW01</strain>
        <tissue evidence="2">Leaves</tissue>
    </source>
</reference>
<comment type="caution">
    <text evidence="2">The sequence shown here is derived from an EMBL/GenBank/DDBJ whole genome shotgun (WGS) entry which is preliminary data.</text>
</comment>
<proteinExistence type="predicted"/>
<gene>
    <name evidence="2" type="ORF">VNO77_07546</name>
</gene>
<name>A0AAN9MBJ1_CANGL</name>
<sequence length="146" mass="16005">MVISCGGVSLVYWRSKMSLPGLEAGDGEADPLCFYLHLWHVHYALRSSNHERTCSNITKLPLPCLLNLSSRRDTLHPSRAFPTRTRTDKDAGELGDVDGGVVQGRPRHRLQASHGPLARFTFLSSRTGSFISGGSFRFGAQGTPSH</sequence>